<evidence type="ECO:0000313" key="2">
    <source>
        <dbReference type="Proteomes" id="UP000186631"/>
    </source>
</evidence>
<name>A0A1Q6JJM4_PHOVU</name>
<dbReference type="Proteomes" id="UP000186631">
    <property type="component" value="Unassembled WGS sequence"/>
</dbReference>
<protein>
    <submittedName>
        <fullName evidence="1">Uncharacterized protein</fullName>
    </submittedName>
</protein>
<proteinExistence type="predicted"/>
<comment type="caution">
    <text evidence="1">The sequence shown here is derived from an EMBL/GenBank/DDBJ whole genome shotgun (WGS) entry which is preliminary data.</text>
</comment>
<accession>A0A1Q6JJM4</accession>
<dbReference type="EMBL" id="MNQV01000096">
    <property type="protein sequence ID" value="OKZ53272.1"/>
    <property type="molecule type" value="Genomic_DNA"/>
</dbReference>
<evidence type="ECO:0000313" key="1">
    <source>
        <dbReference type="EMBL" id="OKZ53272.1"/>
    </source>
</evidence>
<sequence length="72" mass="7822">MRSAFSFLAVKIAVCRADCARRPCGLVGGKKSSSLRSGIFSRQALPQSPANRLQGQQEIKMPTKVGRCLTKK</sequence>
<organism evidence="1 2">
    <name type="scientific">Phocaeicola vulgatus</name>
    <name type="common">Bacteroides vulgatus</name>
    <dbReference type="NCBI Taxonomy" id="821"/>
    <lineage>
        <taxon>Bacteria</taxon>
        <taxon>Pseudomonadati</taxon>
        <taxon>Bacteroidota</taxon>
        <taxon>Bacteroidia</taxon>
        <taxon>Bacteroidales</taxon>
        <taxon>Bacteroidaceae</taxon>
        <taxon>Phocaeicola</taxon>
    </lineage>
</organism>
<gene>
    <name evidence="1" type="ORF">BHV80_04280</name>
</gene>
<dbReference type="AlphaFoldDB" id="A0A1Q6JJM4"/>
<reference evidence="1 2" key="1">
    <citation type="journal article" date="2016" name="Nat. Biotechnol.">
        <title>Measurement of bacterial replication rates in microbial communities.</title>
        <authorList>
            <person name="Brown C.T."/>
            <person name="Olm M.R."/>
            <person name="Thomas B.C."/>
            <person name="Banfield J.F."/>
        </authorList>
    </citation>
    <scope>NUCLEOTIDE SEQUENCE [LARGE SCALE GENOMIC DNA]</scope>
    <source>
        <strain evidence="1">42_262</strain>
    </source>
</reference>